<evidence type="ECO:0008006" key="4">
    <source>
        <dbReference type="Google" id="ProtNLM"/>
    </source>
</evidence>
<dbReference type="AlphaFoldDB" id="A0A1G1Y5I3"/>
<dbReference type="EMBL" id="MHIG01000012">
    <property type="protein sequence ID" value="OGY47599.1"/>
    <property type="molecule type" value="Genomic_DNA"/>
</dbReference>
<organism evidence="2 3">
    <name type="scientific">Candidatus Buchananbacteria bacterium RIFCSPHIGHO2_01_FULL_47_11b</name>
    <dbReference type="NCBI Taxonomy" id="1797537"/>
    <lineage>
        <taxon>Bacteria</taxon>
        <taxon>Candidatus Buchananiibacteriota</taxon>
    </lineage>
</organism>
<keyword evidence="1" id="KW-0732">Signal</keyword>
<comment type="caution">
    <text evidence="2">The sequence shown here is derived from an EMBL/GenBank/DDBJ whole genome shotgun (WGS) entry which is preliminary data.</text>
</comment>
<sequence>MNRFMVTVLVSALLLTACNFKDTYTMQYSFIAEPSTETLLKPRAGGLQLSVPFADFTCDAQSVKAVLDRDNAILRITLQGTETEERCSQRFDAEIDGTGGGNYLVKVIYQKGDTAIEVLSQEVTIE</sequence>
<protein>
    <recommendedName>
        <fullName evidence="4">Lipoprotein</fullName>
    </recommendedName>
</protein>
<accession>A0A1G1Y5I3</accession>
<feature type="chain" id="PRO_5009581472" description="Lipoprotein" evidence="1">
    <location>
        <begin position="22"/>
        <end position="126"/>
    </location>
</feature>
<dbReference type="PROSITE" id="PS51257">
    <property type="entry name" value="PROKAR_LIPOPROTEIN"/>
    <property type="match status" value="1"/>
</dbReference>
<dbReference type="Proteomes" id="UP000178385">
    <property type="component" value="Unassembled WGS sequence"/>
</dbReference>
<evidence type="ECO:0000313" key="3">
    <source>
        <dbReference type="Proteomes" id="UP000178385"/>
    </source>
</evidence>
<feature type="signal peptide" evidence="1">
    <location>
        <begin position="1"/>
        <end position="21"/>
    </location>
</feature>
<gene>
    <name evidence="2" type="ORF">A2840_00215</name>
</gene>
<evidence type="ECO:0000313" key="2">
    <source>
        <dbReference type="EMBL" id="OGY47599.1"/>
    </source>
</evidence>
<evidence type="ECO:0000256" key="1">
    <source>
        <dbReference type="SAM" id="SignalP"/>
    </source>
</evidence>
<proteinExistence type="predicted"/>
<reference evidence="2 3" key="1">
    <citation type="journal article" date="2016" name="Nat. Commun.">
        <title>Thousands of microbial genomes shed light on interconnected biogeochemical processes in an aquifer system.</title>
        <authorList>
            <person name="Anantharaman K."/>
            <person name="Brown C.T."/>
            <person name="Hug L.A."/>
            <person name="Sharon I."/>
            <person name="Castelle C.J."/>
            <person name="Probst A.J."/>
            <person name="Thomas B.C."/>
            <person name="Singh A."/>
            <person name="Wilkins M.J."/>
            <person name="Karaoz U."/>
            <person name="Brodie E.L."/>
            <person name="Williams K.H."/>
            <person name="Hubbard S.S."/>
            <person name="Banfield J.F."/>
        </authorList>
    </citation>
    <scope>NUCLEOTIDE SEQUENCE [LARGE SCALE GENOMIC DNA]</scope>
</reference>
<name>A0A1G1Y5I3_9BACT</name>